<dbReference type="RefSeq" id="WP_307044140.1">
    <property type="nucleotide sequence ID" value="NZ_JAUSYY010000001.1"/>
</dbReference>
<organism evidence="1 2">
    <name type="scientific">Agromyces ramosus</name>
    <dbReference type="NCBI Taxonomy" id="33879"/>
    <lineage>
        <taxon>Bacteria</taxon>
        <taxon>Bacillati</taxon>
        <taxon>Actinomycetota</taxon>
        <taxon>Actinomycetes</taxon>
        <taxon>Micrococcales</taxon>
        <taxon>Microbacteriaceae</taxon>
        <taxon>Agromyces</taxon>
    </lineage>
</organism>
<name>A0ABU0RDD2_9MICO</name>
<dbReference type="Proteomes" id="UP001239083">
    <property type="component" value="Unassembled WGS sequence"/>
</dbReference>
<accession>A0ABU0RDD2</accession>
<evidence type="ECO:0000313" key="2">
    <source>
        <dbReference type="Proteomes" id="UP001239083"/>
    </source>
</evidence>
<reference evidence="1 2" key="1">
    <citation type="submission" date="2023-07" db="EMBL/GenBank/DDBJ databases">
        <title>Comparative genomics of wheat-associated soil bacteria to identify genetic determinants of phenazine resistance.</title>
        <authorList>
            <person name="Mouncey N."/>
        </authorList>
    </citation>
    <scope>NUCLEOTIDE SEQUENCE [LARGE SCALE GENOMIC DNA]</scope>
    <source>
        <strain evidence="1 2">V3I3</strain>
    </source>
</reference>
<dbReference type="EMBL" id="JAUSYY010000001">
    <property type="protein sequence ID" value="MDQ0895782.1"/>
    <property type="molecule type" value="Genomic_DNA"/>
</dbReference>
<keyword evidence="2" id="KW-1185">Reference proteome</keyword>
<sequence length="94" mass="10374">MSLMEPPVVHTSREARELLGATIEAFRHDSGRPLIFGAQRKPEAAVIPYQLYKQIIPLLEDLEIARITRERLAAAESEPLSDVAARLGLSVPGE</sequence>
<proteinExistence type="predicted"/>
<evidence type="ECO:0000313" key="1">
    <source>
        <dbReference type="EMBL" id="MDQ0895782.1"/>
    </source>
</evidence>
<comment type="caution">
    <text evidence="1">The sequence shown here is derived from an EMBL/GenBank/DDBJ whole genome shotgun (WGS) entry which is preliminary data.</text>
</comment>
<protein>
    <submittedName>
        <fullName evidence="1">Antitoxin StbD</fullName>
    </submittedName>
</protein>
<gene>
    <name evidence="1" type="ORF">QFZ26_003337</name>
</gene>